<accession>A0A7D4BN99</accession>
<dbReference type="KEGG" id="kpul:GXN76_00855"/>
<gene>
    <name evidence="1" type="ORF">GXN76_00855</name>
</gene>
<reference evidence="1 2" key="1">
    <citation type="submission" date="2020-01" db="EMBL/GenBank/DDBJ databases">
        <authorList>
            <person name="Gulvik C.A."/>
            <person name="Batra D.G."/>
        </authorList>
    </citation>
    <scope>NUCLEOTIDE SEQUENCE [LARGE SCALE GENOMIC DNA]</scope>
    <source>
        <strain evidence="1 2">W9323</strain>
    </source>
</reference>
<name>A0A7D4BN99_9BACL</name>
<keyword evidence="2" id="KW-1185">Reference proteome</keyword>
<dbReference type="AlphaFoldDB" id="A0A7D4BN99"/>
<organism evidence="1 2">
    <name type="scientific">Kroppenstedtia pulmonis</name>
    <dbReference type="NCBI Taxonomy" id="1380685"/>
    <lineage>
        <taxon>Bacteria</taxon>
        <taxon>Bacillati</taxon>
        <taxon>Bacillota</taxon>
        <taxon>Bacilli</taxon>
        <taxon>Bacillales</taxon>
        <taxon>Thermoactinomycetaceae</taxon>
        <taxon>Kroppenstedtia</taxon>
    </lineage>
</organism>
<sequence length="298" mass="35226">MNSLLQFLDKHRPHDFDVDYVWSYVIMLVEYEKLDIEGLKQQYEAYLENDNFGSQGIVFDCNDDGTIRVSIGSSVDTCDEPEFLDHFKKVIDLYLEEVEGGNNGETKTSEIMDYFTQAKKKPKWDPLRPENLHPSDQYEIELFTRKEEVKHWIKAPSSEAAMEKAIKRVSFQPTGVSWSEGVEGMPHVTRIRSLEKGCIPDVEYQWNAPCPRCFHEVSIEYFLDMGMDCYCAYCDKHYDFFDRRNRWYDNEINKTIRTEKRYLEMIKELGYDVYPDLETLRKNKKVGSDKVTRLPFEK</sequence>
<protein>
    <submittedName>
        <fullName evidence="1">Uncharacterized protein</fullName>
    </submittedName>
</protein>
<evidence type="ECO:0000313" key="1">
    <source>
        <dbReference type="EMBL" id="QKG83151.1"/>
    </source>
</evidence>
<dbReference type="EMBL" id="CP048104">
    <property type="protein sequence ID" value="QKG83151.1"/>
    <property type="molecule type" value="Genomic_DNA"/>
</dbReference>
<dbReference type="RefSeq" id="WP_173219349.1">
    <property type="nucleotide sequence ID" value="NZ_CP048104.1"/>
</dbReference>
<proteinExistence type="predicted"/>
<evidence type="ECO:0000313" key="2">
    <source>
        <dbReference type="Proteomes" id="UP000503088"/>
    </source>
</evidence>
<dbReference type="Proteomes" id="UP000503088">
    <property type="component" value="Chromosome"/>
</dbReference>